<gene>
    <name evidence="1" type="ORF">H9968_06070</name>
</gene>
<evidence type="ECO:0000313" key="1">
    <source>
        <dbReference type="EMBL" id="HIZ39476.1"/>
    </source>
</evidence>
<dbReference type="SUPFAM" id="SSF54637">
    <property type="entry name" value="Thioesterase/thiol ester dehydrase-isomerase"/>
    <property type="match status" value="1"/>
</dbReference>
<dbReference type="EMBL" id="DXBR01000053">
    <property type="protein sequence ID" value="HIZ39476.1"/>
    <property type="molecule type" value="Genomic_DNA"/>
</dbReference>
<organism evidence="1 2">
    <name type="scientific">Candidatus Anaerobutyricum stercoris</name>
    <dbReference type="NCBI Taxonomy" id="2838457"/>
    <lineage>
        <taxon>Bacteria</taxon>
        <taxon>Bacillati</taxon>
        <taxon>Bacillota</taxon>
        <taxon>Clostridia</taxon>
        <taxon>Lachnospirales</taxon>
        <taxon>Lachnospiraceae</taxon>
        <taxon>Anaerobutyricum</taxon>
    </lineage>
</organism>
<reference evidence="1" key="2">
    <citation type="submission" date="2021-04" db="EMBL/GenBank/DDBJ databases">
        <authorList>
            <person name="Gilroy R."/>
        </authorList>
    </citation>
    <scope>NUCLEOTIDE SEQUENCE</scope>
    <source>
        <strain evidence="1">CHK179-28034</strain>
    </source>
</reference>
<name>A0A9D2ELS3_9FIRM</name>
<dbReference type="InterPro" id="IPR029069">
    <property type="entry name" value="HotDog_dom_sf"/>
</dbReference>
<dbReference type="GO" id="GO:0016829">
    <property type="term" value="F:lyase activity"/>
    <property type="evidence" value="ECO:0007669"/>
    <property type="project" value="UniProtKB-KW"/>
</dbReference>
<dbReference type="Proteomes" id="UP000824049">
    <property type="component" value="Unassembled WGS sequence"/>
</dbReference>
<sequence length="153" mass="17159">MTVSTRRKAVLSYKMTTADANDPEGRIPFGRQFDFIGDVETELMILNDGDESLCLGYTDVELYEDAYIGDQLDFVAEMVKIGNTSRTCRIATYKVATPASRMGKKDAKPGDMHYFEEPKLISEGTVVLVVKKELQRGEQPDGAVIDPWRELDL</sequence>
<accession>A0A9D2ELS3</accession>
<reference evidence="1" key="1">
    <citation type="journal article" date="2021" name="PeerJ">
        <title>Extensive microbial diversity within the chicken gut microbiome revealed by metagenomics and culture.</title>
        <authorList>
            <person name="Gilroy R."/>
            <person name="Ravi A."/>
            <person name="Getino M."/>
            <person name="Pursley I."/>
            <person name="Horton D.L."/>
            <person name="Alikhan N.F."/>
            <person name="Baker D."/>
            <person name="Gharbi K."/>
            <person name="Hall N."/>
            <person name="Watson M."/>
            <person name="Adriaenssens E.M."/>
            <person name="Foster-Nyarko E."/>
            <person name="Jarju S."/>
            <person name="Secka A."/>
            <person name="Antonio M."/>
            <person name="Oren A."/>
            <person name="Chaudhuri R.R."/>
            <person name="La Ragione R."/>
            <person name="Hildebrand F."/>
            <person name="Pallen M.J."/>
        </authorList>
    </citation>
    <scope>NUCLEOTIDE SEQUENCE</scope>
    <source>
        <strain evidence="1">CHK179-28034</strain>
    </source>
</reference>
<evidence type="ECO:0000313" key="2">
    <source>
        <dbReference type="Proteomes" id="UP000824049"/>
    </source>
</evidence>
<comment type="caution">
    <text evidence="1">The sequence shown here is derived from an EMBL/GenBank/DDBJ whole genome shotgun (WGS) entry which is preliminary data.</text>
</comment>
<dbReference type="AlphaFoldDB" id="A0A9D2ELS3"/>
<proteinExistence type="predicted"/>
<keyword evidence="1" id="KW-0456">Lyase</keyword>
<protein>
    <submittedName>
        <fullName evidence="1">Beta-alanyl-CoA:ammonia lyase</fullName>
    </submittedName>
</protein>
<dbReference type="Gene3D" id="3.10.129.10">
    <property type="entry name" value="Hotdog Thioesterase"/>
    <property type="match status" value="1"/>
</dbReference>